<evidence type="ECO:0000313" key="9">
    <source>
        <dbReference type="Proteomes" id="UP001152795"/>
    </source>
</evidence>
<proteinExistence type="inferred from homology"/>
<dbReference type="FunFam" id="3.30.230.70:FF:000001">
    <property type="entry name" value="Polyribonucleotide nucleotidyltransferase"/>
    <property type="match status" value="1"/>
</dbReference>
<dbReference type="CDD" id="cd11363">
    <property type="entry name" value="RNase_PH_PNPase_1"/>
    <property type="match status" value="1"/>
</dbReference>
<dbReference type="PROSITE" id="PS50126">
    <property type="entry name" value="S1"/>
    <property type="match status" value="1"/>
</dbReference>
<dbReference type="InterPro" id="IPR003029">
    <property type="entry name" value="S1_domain"/>
</dbReference>
<dbReference type="InterPro" id="IPR015848">
    <property type="entry name" value="PNPase_PH_RNA-bd_bac/org-type"/>
</dbReference>
<dbReference type="GO" id="GO:0005829">
    <property type="term" value="C:cytosol"/>
    <property type="evidence" value="ECO:0007669"/>
    <property type="project" value="TreeGrafter"/>
</dbReference>
<dbReference type="PROSITE" id="PS50084">
    <property type="entry name" value="KH_TYPE_1"/>
    <property type="match status" value="1"/>
</dbReference>
<keyword evidence="6" id="KW-0694">RNA-binding</keyword>
<dbReference type="InterPro" id="IPR001247">
    <property type="entry name" value="ExoRNase_PH_dom1"/>
</dbReference>
<accession>A0A6S7J209</accession>
<dbReference type="GO" id="GO:0000965">
    <property type="term" value="P:mitochondrial RNA 3'-end processing"/>
    <property type="evidence" value="ECO:0007669"/>
    <property type="project" value="TreeGrafter"/>
</dbReference>
<keyword evidence="9" id="KW-1185">Reference proteome</keyword>
<keyword evidence="3" id="KW-0963">Cytoplasm</keyword>
<dbReference type="GO" id="GO:0003723">
    <property type="term" value="F:RNA binding"/>
    <property type="evidence" value="ECO:0007669"/>
    <property type="project" value="UniProtKB-UniRule"/>
</dbReference>
<dbReference type="Gene3D" id="3.30.1370.10">
    <property type="entry name" value="K Homology domain, type 1"/>
    <property type="match status" value="1"/>
</dbReference>
<dbReference type="SUPFAM" id="SSF54211">
    <property type="entry name" value="Ribosomal protein S5 domain 2-like"/>
    <property type="match status" value="2"/>
</dbReference>
<comment type="similarity">
    <text evidence="1">Belongs to the polyribonucleotide nucleotidyltransferase family.</text>
</comment>
<sequence length="805" mass="88801">MAAAMLCFRDNFTRQLRSTKKCYSYIRSTKYAAFGLISYKRVCFKSTVSANLNGRELMFDTKTLAQLADGAATVKFGHSSVLATVVSSRKPVESDFVNLKVDYREKAAAMGFIPSNYKRKDLGPSEKEILTGRLIDRSVRSLFPKGYDNETQIICTLLAADGVNNPDVLGINAASASLCVSNIPWNGPVGAIRIGDVDGELIINPTKQELQQSSLNLVVASTQHRVVMLEGSGKEVTTSRMVEAIMKGHGECQSIISVLQELQNEVGKDKRVFSAIQTDPQELTQRVKVLSEDSIPNVFLDSTLTKLPRDQEIRKIQENVFEKVKEDFPDVDYQTFARIFNKIVKDIFRSNILTGLARCDGRSLDALRPISCDVDLFKPLHGSAVFKRGETQVFCTVTFDAAGPLIRSNRRDTTAGSEITKHFFLHYEFPPFSNNEIGLTAGNSRREIGHGSLAEKALAAVVPQSFPFTIRLTSQVMMSNGSSSMASVCGGSMALMDAGVPISDAVAGVACGLVTSSDSDGDIGEYKLITDILVSAVIGHSFQLNTNNDRFFLKGIEDYLGDMDFKIAGTRNGITALQADFKIPGLPLHIVEEAIYKATDDRMKVLEIMNSVISEARSTPKDNGPVTESVRVPLRKRSQFIGPGGMNVRQLENVTGVSVNMLEEEKWSIFAPSPSAMKEAIAIIDQLLQDKPDPESLLEYGAIYEGRIVELKPYGVMVELLPGVPPALLHNAQLDHRKIFSHEVLGLEVDQPIRVKYFGRDPATGRMRISRKAILPAPRRQEYERELDTVYNQSVLDSVRKTMDN</sequence>
<evidence type="ECO:0000256" key="2">
    <source>
        <dbReference type="ARBA" id="ARBA00012416"/>
    </source>
</evidence>
<evidence type="ECO:0000256" key="3">
    <source>
        <dbReference type="ARBA" id="ARBA00022490"/>
    </source>
</evidence>
<dbReference type="FunFam" id="3.30.1370.10:FF:000001">
    <property type="entry name" value="Polyribonucleotide nucleotidyltransferase"/>
    <property type="match status" value="1"/>
</dbReference>
<dbReference type="InterPro" id="IPR036345">
    <property type="entry name" value="ExoRNase_PH_dom2_sf"/>
</dbReference>
<evidence type="ECO:0000256" key="5">
    <source>
        <dbReference type="ARBA" id="ARBA00022695"/>
    </source>
</evidence>
<dbReference type="EMBL" id="CACRXK020013913">
    <property type="protein sequence ID" value="CAB4025945.1"/>
    <property type="molecule type" value="Genomic_DNA"/>
</dbReference>
<dbReference type="InterPro" id="IPR036456">
    <property type="entry name" value="PNPase_PH_RNA-bd_sf"/>
</dbReference>
<dbReference type="InterPro" id="IPR012162">
    <property type="entry name" value="PNPase"/>
</dbReference>
<evidence type="ECO:0000256" key="1">
    <source>
        <dbReference type="ARBA" id="ARBA00007404"/>
    </source>
</evidence>
<dbReference type="PANTHER" id="PTHR11252:SF0">
    <property type="entry name" value="POLYRIBONUCLEOTIDE NUCLEOTIDYLTRANSFERASE 1, MITOCHONDRIAL"/>
    <property type="match status" value="1"/>
</dbReference>
<dbReference type="Pfam" id="PF00013">
    <property type="entry name" value="KH_1"/>
    <property type="match status" value="1"/>
</dbReference>
<keyword evidence="5" id="KW-0548">Nucleotidyltransferase</keyword>
<dbReference type="CDD" id="cd11364">
    <property type="entry name" value="RNase_PH_PNPase_2"/>
    <property type="match status" value="1"/>
</dbReference>
<dbReference type="InterPro" id="IPR004087">
    <property type="entry name" value="KH_dom"/>
</dbReference>
<dbReference type="Pfam" id="PF03725">
    <property type="entry name" value="RNase_PH_C"/>
    <property type="match status" value="1"/>
</dbReference>
<dbReference type="OrthoDB" id="437922at2759"/>
<evidence type="ECO:0000313" key="8">
    <source>
        <dbReference type="EMBL" id="CAB4025945.1"/>
    </source>
</evidence>
<dbReference type="SUPFAM" id="SSF55666">
    <property type="entry name" value="Ribonuclease PH domain 2-like"/>
    <property type="match status" value="2"/>
</dbReference>
<dbReference type="InterPro" id="IPR036612">
    <property type="entry name" value="KH_dom_type_1_sf"/>
</dbReference>
<dbReference type="SUPFAM" id="SSF46915">
    <property type="entry name" value="Polynucleotide phosphorylase/guanosine pentaphosphate synthase (PNPase/GPSI), domain 3"/>
    <property type="match status" value="1"/>
</dbReference>
<dbReference type="Pfam" id="PF03726">
    <property type="entry name" value="PNPase"/>
    <property type="match status" value="1"/>
</dbReference>
<dbReference type="CDD" id="cd09033">
    <property type="entry name" value="KH-I_PNPT1"/>
    <property type="match status" value="1"/>
</dbReference>
<gene>
    <name evidence="8" type="ORF">PACLA_8A020724</name>
</gene>
<organism evidence="8 9">
    <name type="scientific">Paramuricea clavata</name>
    <name type="common">Red gorgonian</name>
    <name type="synonym">Violescent sea-whip</name>
    <dbReference type="NCBI Taxonomy" id="317549"/>
    <lineage>
        <taxon>Eukaryota</taxon>
        <taxon>Metazoa</taxon>
        <taxon>Cnidaria</taxon>
        <taxon>Anthozoa</taxon>
        <taxon>Octocorallia</taxon>
        <taxon>Malacalcyonacea</taxon>
        <taxon>Plexauridae</taxon>
        <taxon>Paramuricea</taxon>
    </lineage>
</organism>
<dbReference type="NCBIfam" id="NF008805">
    <property type="entry name" value="PRK11824.1"/>
    <property type="match status" value="1"/>
</dbReference>
<dbReference type="Pfam" id="PF01138">
    <property type="entry name" value="RNase_PH"/>
    <property type="match status" value="2"/>
</dbReference>
<dbReference type="GO" id="GO:0000175">
    <property type="term" value="F:3'-5'-RNA exonuclease activity"/>
    <property type="evidence" value="ECO:0007669"/>
    <property type="project" value="TreeGrafter"/>
</dbReference>
<dbReference type="Gene3D" id="2.40.50.140">
    <property type="entry name" value="Nucleic acid-binding proteins"/>
    <property type="match status" value="1"/>
</dbReference>
<dbReference type="InterPro" id="IPR027408">
    <property type="entry name" value="PNPase/RNase_PH_dom_sf"/>
</dbReference>
<dbReference type="SMART" id="SM00322">
    <property type="entry name" value="KH"/>
    <property type="match status" value="1"/>
</dbReference>
<dbReference type="InterPro" id="IPR004088">
    <property type="entry name" value="KH_dom_type_1"/>
</dbReference>
<dbReference type="Proteomes" id="UP001152795">
    <property type="component" value="Unassembled WGS sequence"/>
</dbReference>
<dbReference type="InterPro" id="IPR015847">
    <property type="entry name" value="ExoRNase_PH_dom2"/>
</dbReference>
<dbReference type="PANTHER" id="PTHR11252">
    <property type="entry name" value="POLYRIBONUCLEOTIDE NUCLEOTIDYLTRANSFERASE"/>
    <property type="match status" value="1"/>
</dbReference>
<name>A0A6S7J209_PARCT</name>
<dbReference type="InterPro" id="IPR020568">
    <property type="entry name" value="Ribosomal_Su5_D2-typ_SF"/>
</dbReference>
<dbReference type="SUPFAM" id="SSF54791">
    <property type="entry name" value="Eukaryotic type KH-domain (KH-domain type I)"/>
    <property type="match status" value="1"/>
</dbReference>
<reference evidence="8" key="1">
    <citation type="submission" date="2020-04" db="EMBL/GenBank/DDBJ databases">
        <authorList>
            <person name="Alioto T."/>
            <person name="Alioto T."/>
            <person name="Gomez Garrido J."/>
        </authorList>
    </citation>
    <scope>NUCLEOTIDE SEQUENCE</scope>
    <source>
        <strain evidence="8">A484AB</strain>
    </source>
</reference>
<dbReference type="InterPro" id="IPR012340">
    <property type="entry name" value="NA-bd_OB-fold"/>
</dbReference>
<evidence type="ECO:0000256" key="7">
    <source>
        <dbReference type="ARBA" id="ARBA00031451"/>
    </source>
</evidence>
<keyword evidence="4" id="KW-0808">Transferase</keyword>
<evidence type="ECO:0000256" key="6">
    <source>
        <dbReference type="ARBA" id="ARBA00022884"/>
    </source>
</evidence>
<dbReference type="PIRSF" id="PIRSF005499">
    <property type="entry name" value="PNPase"/>
    <property type="match status" value="1"/>
</dbReference>
<protein>
    <recommendedName>
        <fullName evidence="2">polyribonucleotide nucleotidyltransferase</fullName>
        <ecNumber evidence="2">2.7.7.8</ecNumber>
    </recommendedName>
    <alternativeName>
        <fullName evidence="7">Polynucleotide phosphorylase 1</fullName>
    </alternativeName>
</protein>
<dbReference type="SUPFAM" id="SSF50249">
    <property type="entry name" value="Nucleic acid-binding proteins"/>
    <property type="match status" value="1"/>
</dbReference>
<dbReference type="GO" id="GO:0005739">
    <property type="term" value="C:mitochondrion"/>
    <property type="evidence" value="ECO:0007669"/>
    <property type="project" value="TreeGrafter"/>
</dbReference>
<comment type="caution">
    <text evidence="8">The sequence shown here is derived from an EMBL/GenBank/DDBJ whole genome shotgun (WGS) entry which is preliminary data.</text>
</comment>
<dbReference type="GO" id="GO:0004654">
    <property type="term" value="F:polyribonucleotide nucleotidyltransferase activity"/>
    <property type="evidence" value="ECO:0007669"/>
    <property type="project" value="UniProtKB-EC"/>
</dbReference>
<dbReference type="GO" id="GO:0000958">
    <property type="term" value="P:mitochondrial mRNA catabolic process"/>
    <property type="evidence" value="ECO:0007669"/>
    <property type="project" value="TreeGrafter"/>
</dbReference>
<dbReference type="EC" id="2.7.7.8" evidence="2"/>
<evidence type="ECO:0000256" key="4">
    <source>
        <dbReference type="ARBA" id="ARBA00022679"/>
    </source>
</evidence>
<dbReference type="Gene3D" id="3.30.230.70">
    <property type="entry name" value="GHMP Kinase, N-terminal domain"/>
    <property type="match status" value="2"/>
</dbReference>
<dbReference type="AlphaFoldDB" id="A0A6S7J209"/>